<dbReference type="InterPro" id="IPR029039">
    <property type="entry name" value="Flavoprotein-like_sf"/>
</dbReference>
<sequence length="152" mass="16550">MKTLVVCASRSSHQNTRRIADALGGALDADVVTPDEVTPAMLAEADRIGVGSGIYWMSFDPRLMEWVRGLTDMSGRDAFIFSTSGLPETALRRYTNTFEQLLRQRGFRYLGAFGCRGLDTWGPFGLIGGVSRGRPDADDLAAAQSFAAGLRR</sequence>
<dbReference type="EMBL" id="JAMTCJ010000001">
    <property type="protein sequence ID" value="MCP2174592.1"/>
    <property type="molecule type" value="Genomic_DNA"/>
</dbReference>
<evidence type="ECO:0000313" key="3">
    <source>
        <dbReference type="Proteomes" id="UP001206895"/>
    </source>
</evidence>
<dbReference type="RefSeq" id="WP_253659637.1">
    <property type="nucleotide sequence ID" value="NZ_BAAAJQ010000001.1"/>
</dbReference>
<dbReference type="Proteomes" id="UP001206895">
    <property type="component" value="Unassembled WGS sequence"/>
</dbReference>
<reference evidence="2 3" key="1">
    <citation type="submission" date="2022-06" db="EMBL/GenBank/DDBJ databases">
        <title>Genomic Encyclopedia of Archaeal and Bacterial Type Strains, Phase II (KMG-II): from individual species to whole genera.</title>
        <authorList>
            <person name="Goeker M."/>
        </authorList>
    </citation>
    <scope>NUCLEOTIDE SEQUENCE [LARGE SCALE GENOMIC DNA]</scope>
    <source>
        <strain evidence="2 3">DSM 44693</strain>
    </source>
</reference>
<accession>A0ABT1H8K2</accession>
<dbReference type="Pfam" id="PF12724">
    <property type="entry name" value="Flavodoxin_5"/>
    <property type="match status" value="1"/>
</dbReference>
<protein>
    <submittedName>
        <fullName evidence="2">Flavodoxin</fullName>
    </submittedName>
</protein>
<dbReference type="SUPFAM" id="SSF52218">
    <property type="entry name" value="Flavoproteins"/>
    <property type="match status" value="1"/>
</dbReference>
<feature type="domain" description="Flavodoxin" evidence="1">
    <location>
        <begin position="11"/>
        <end position="102"/>
    </location>
</feature>
<dbReference type="Gene3D" id="3.40.50.360">
    <property type="match status" value="1"/>
</dbReference>
<keyword evidence="3" id="KW-1185">Reference proteome</keyword>
<name>A0ABT1H8K2_9NOCA</name>
<evidence type="ECO:0000259" key="1">
    <source>
        <dbReference type="Pfam" id="PF12724"/>
    </source>
</evidence>
<proteinExistence type="predicted"/>
<dbReference type="InterPro" id="IPR026816">
    <property type="entry name" value="Flavodoxin_dom"/>
</dbReference>
<evidence type="ECO:0000313" key="2">
    <source>
        <dbReference type="EMBL" id="MCP2174592.1"/>
    </source>
</evidence>
<organism evidence="2 3">
    <name type="scientific">Williamsia maris</name>
    <dbReference type="NCBI Taxonomy" id="72806"/>
    <lineage>
        <taxon>Bacteria</taxon>
        <taxon>Bacillati</taxon>
        <taxon>Actinomycetota</taxon>
        <taxon>Actinomycetes</taxon>
        <taxon>Mycobacteriales</taxon>
        <taxon>Nocardiaceae</taxon>
        <taxon>Williamsia</taxon>
    </lineage>
</organism>
<comment type="caution">
    <text evidence="2">The sequence shown here is derived from an EMBL/GenBank/DDBJ whole genome shotgun (WGS) entry which is preliminary data.</text>
</comment>
<gene>
    <name evidence="2" type="ORF">LX13_000399</name>
</gene>